<name>A0A8H5C1K4_9AGAR</name>
<dbReference type="InterPro" id="IPR036047">
    <property type="entry name" value="F-box-like_dom_sf"/>
</dbReference>
<dbReference type="Gene3D" id="1.20.1280.50">
    <property type="match status" value="1"/>
</dbReference>
<dbReference type="OrthoDB" id="3365698at2759"/>
<dbReference type="Pfam" id="PF12937">
    <property type="entry name" value="F-box-like"/>
    <property type="match status" value="1"/>
</dbReference>
<dbReference type="AlphaFoldDB" id="A0A8H5C1K4"/>
<evidence type="ECO:0000313" key="3">
    <source>
        <dbReference type="Proteomes" id="UP000541558"/>
    </source>
</evidence>
<dbReference type="Gene3D" id="3.80.10.10">
    <property type="entry name" value="Ribonuclease Inhibitor"/>
    <property type="match status" value="1"/>
</dbReference>
<evidence type="ECO:0000313" key="2">
    <source>
        <dbReference type="EMBL" id="KAF5332302.1"/>
    </source>
</evidence>
<dbReference type="InterPro" id="IPR001810">
    <property type="entry name" value="F-box_dom"/>
</dbReference>
<comment type="caution">
    <text evidence="2">The sequence shown here is derived from an EMBL/GenBank/DDBJ whole genome shotgun (WGS) entry which is preliminary data.</text>
</comment>
<dbReference type="EMBL" id="JAACJK010000111">
    <property type="protein sequence ID" value="KAF5332302.1"/>
    <property type="molecule type" value="Genomic_DNA"/>
</dbReference>
<feature type="domain" description="F-box" evidence="1">
    <location>
        <begin position="71"/>
        <end position="126"/>
    </location>
</feature>
<reference evidence="2 3" key="1">
    <citation type="journal article" date="2020" name="ISME J.">
        <title>Uncovering the hidden diversity of litter-decomposition mechanisms in mushroom-forming fungi.</title>
        <authorList>
            <person name="Floudas D."/>
            <person name="Bentzer J."/>
            <person name="Ahren D."/>
            <person name="Johansson T."/>
            <person name="Persson P."/>
            <person name="Tunlid A."/>
        </authorList>
    </citation>
    <scope>NUCLEOTIDE SEQUENCE [LARGE SCALE GENOMIC DNA]</scope>
    <source>
        <strain evidence="2 3">CBS 175.51</strain>
    </source>
</reference>
<sequence length="546" mass="61712">MSFSSRSPAWTLALARTGGAFDPLVTSNDAPTLVQVDCVQYRVDTLMRQLEMMAEHVLQLEEELMVYRTVLSPLRRLPLEILGEIFKLMFPSFLNAYDRKEMRNLGSVCRRWRDALLNASSLWKGVILGPCICRPRTTKKSKRRHVGDYDHLLEWFNRAKGCPKGLIYSGVDTGCRCVRVGGRCFSVDPTVVRFLKEGPALDHLSLQLSGPNCFRNWMAALGASPGTSLNPLRSLRSFSLEFIDEVPQTWNDGDDLESSVFTLLPHVQSLAVYLPYREDVFDDEMDSSDCPINIPPVVLGPLVSLTIRWDWEGRGLLDLLASCNALETFTLDLNRSEPFDGCSSLFPLLLKFLRALRIVRGGVRLLELVRTPALTSLDLELRTSRAEGLLVPSRLKRFMHMSEVEGSLRYLRLCHMVGVSGIVSLGLPRLPSLRHLVLDSETVSSYYFGPVGLRRSRGGVEMKFPVLQRLDLLNLKRCQSSLSHEIQYLQGRQVETECMITVSYSEDAIVTESLLQSRVRQRRSDTLVSVQVIPVIRYDEERGLTL</sequence>
<organism evidence="2 3">
    <name type="scientific">Ephemerocybe angulata</name>
    <dbReference type="NCBI Taxonomy" id="980116"/>
    <lineage>
        <taxon>Eukaryota</taxon>
        <taxon>Fungi</taxon>
        <taxon>Dikarya</taxon>
        <taxon>Basidiomycota</taxon>
        <taxon>Agaricomycotina</taxon>
        <taxon>Agaricomycetes</taxon>
        <taxon>Agaricomycetidae</taxon>
        <taxon>Agaricales</taxon>
        <taxon>Agaricineae</taxon>
        <taxon>Psathyrellaceae</taxon>
        <taxon>Ephemerocybe</taxon>
    </lineage>
</organism>
<accession>A0A8H5C1K4</accession>
<dbReference type="Proteomes" id="UP000541558">
    <property type="component" value="Unassembled WGS sequence"/>
</dbReference>
<dbReference type="InterPro" id="IPR032675">
    <property type="entry name" value="LRR_dom_sf"/>
</dbReference>
<proteinExistence type="predicted"/>
<dbReference type="SUPFAM" id="SSF52047">
    <property type="entry name" value="RNI-like"/>
    <property type="match status" value="1"/>
</dbReference>
<keyword evidence="3" id="KW-1185">Reference proteome</keyword>
<gene>
    <name evidence="2" type="ORF">D9611_008063</name>
</gene>
<dbReference type="PROSITE" id="PS50181">
    <property type="entry name" value="FBOX"/>
    <property type="match status" value="1"/>
</dbReference>
<evidence type="ECO:0000259" key="1">
    <source>
        <dbReference type="PROSITE" id="PS50181"/>
    </source>
</evidence>
<dbReference type="SUPFAM" id="SSF81383">
    <property type="entry name" value="F-box domain"/>
    <property type="match status" value="1"/>
</dbReference>
<protein>
    <recommendedName>
        <fullName evidence="1">F-box domain-containing protein</fullName>
    </recommendedName>
</protein>